<evidence type="ECO:0000256" key="9">
    <source>
        <dbReference type="ARBA" id="ARBA00023242"/>
    </source>
</evidence>
<evidence type="ECO:0000256" key="6">
    <source>
        <dbReference type="ARBA" id="ARBA00023015"/>
    </source>
</evidence>
<dbReference type="FunFam" id="3.30.160.60:FF:000207">
    <property type="entry name" value="zinc finger protein SNAI2"/>
    <property type="match status" value="1"/>
</dbReference>
<feature type="domain" description="C2H2-type" evidence="12">
    <location>
        <begin position="143"/>
        <end position="170"/>
    </location>
</feature>
<evidence type="ECO:0000256" key="11">
    <source>
        <dbReference type="PROSITE-ProRule" id="PRU00042"/>
    </source>
</evidence>
<dbReference type="GO" id="GO:0055059">
    <property type="term" value="P:asymmetric neuroblast division"/>
    <property type="evidence" value="ECO:0007669"/>
    <property type="project" value="UniProtKB-ARBA"/>
</dbReference>
<dbReference type="InterPro" id="IPR036236">
    <property type="entry name" value="Znf_C2H2_sf"/>
</dbReference>
<keyword evidence="2" id="KW-0479">Metal-binding</keyword>
<comment type="similarity">
    <text evidence="10">Belongs to the snail C2H2-type zinc-finger protein family.</text>
</comment>
<keyword evidence="5" id="KW-0862">Zinc</keyword>
<dbReference type="GO" id="GO:0008270">
    <property type="term" value="F:zinc ion binding"/>
    <property type="evidence" value="ECO:0007669"/>
    <property type="project" value="UniProtKB-KW"/>
</dbReference>
<comment type="subcellular location">
    <subcellularLocation>
        <location evidence="1">Nucleus</location>
    </subcellularLocation>
</comment>
<protein>
    <recommendedName>
        <fullName evidence="12">C2H2-type domain-containing protein</fullName>
    </recommendedName>
</protein>
<dbReference type="InterPro" id="IPR013087">
    <property type="entry name" value="Znf_C2H2_type"/>
</dbReference>
<dbReference type="PROSITE" id="PS00028">
    <property type="entry name" value="ZINC_FINGER_C2H2_1"/>
    <property type="match status" value="4"/>
</dbReference>
<name>A0A0K2VGU1_LEPSM</name>
<evidence type="ECO:0000256" key="3">
    <source>
        <dbReference type="ARBA" id="ARBA00022737"/>
    </source>
</evidence>
<keyword evidence="4 11" id="KW-0863">Zinc-finger</keyword>
<accession>A0A0K2VGU1</accession>
<feature type="domain" description="C2H2-type" evidence="12">
    <location>
        <begin position="256"/>
        <end position="286"/>
    </location>
</feature>
<dbReference type="Gene3D" id="3.30.160.60">
    <property type="entry name" value="Classic Zinc Finger"/>
    <property type="match status" value="4"/>
</dbReference>
<feature type="domain" description="C2H2-type" evidence="12">
    <location>
        <begin position="228"/>
        <end position="255"/>
    </location>
</feature>
<keyword evidence="8" id="KW-0804">Transcription</keyword>
<evidence type="ECO:0000313" key="13">
    <source>
        <dbReference type="EMBL" id="CDW49181.1"/>
    </source>
</evidence>
<dbReference type="GO" id="GO:0000981">
    <property type="term" value="F:DNA-binding transcription factor activity, RNA polymerase II-specific"/>
    <property type="evidence" value="ECO:0007669"/>
    <property type="project" value="TreeGrafter"/>
</dbReference>
<reference evidence="13" key="1">
    <citation type="submission" date="2014-05" db="EMBL/GenBank/DDBJ databases">
        <authorList>
            <person name="Chronopoulou M."/>
        </authorList>
    </citation>
    <scope>NUCLEOTIDE SEQUENCE</scope>
    <source>
        <tissue evidence="13">Whole organism</tissue>
    </source>
</reference>
<dbReference type="OrthoDB" id="5428132at2759"/>
<dbReference type="GO" id="GO:0005634">
    <property type="term" value="C:nucleus"/>
    <property type="evidence" value="ECO:0007669"/>
    <property type="project" value="UniProtKB-SubCell"/>
</dbReference>
<organism evidence="13">
    <name type="scientific">Lepeophtheirus salmonis</name>
    <name type="common">Salmon louse</name>
    <name type="synonym">Caligus salmonis</name>
    <dbReference type="NCBI Taxonomy" id="72036"/>
    <lineage>
        <taxon>Eukaryota</taxon>
        <taxon>Metazoa</taxon>
        <taxon>Ecdysozoa</taxon>
        <taxon>Arthropoda</taxon>
        <taxon>Crustacea</taxon>
        <taxon>Multicrustacea</taxon>
        <taxon>Hexanauplia</taxon>
        <taxon>Copepoda</taxon>
        <taxon>Siphonostomatoida</taxon>
        <taxon>Caligidae</taxon>
        <taxon>Lepeophtheirus</taxon>
    </lineage>
</organism>
<proteinExistence type="inferred from homology"/>
<dbReference type="PANTHER" id="PTHR24388">
    <property type="entry name" value="ZINC FINGER PROTEIN"/>
    <property type="match status" value="1"/>
</dbReference>
<dbReference type="AlphaFoldDB" id="A0A0K2VGU1"/>
<dbReference type="Pfam" id="PF00096">
    <property type="entry name" value="zf-C2H2"/>
    <property type="match status" value="4"/>
</dbReference>
<dbReference type="PANTHER" id="PTHR24388:SF100">
    <property type="entry name" value="ZINC FINGER PROTEIN 423"/>
    <property type="match status" value="1"/>
</dbReference>
<feature type="non-terminal residue" evidence="13">
    <location>
        <position position="1"/>
    </location>
</feature>
<dbReference type="PROSITE" id="PS50157">
    <property type="entry name" value="ZINC_FINGER_C2H2_2"/>
    <property type="match status" value="4"/>
</dbReference>
<keyword evidence="3" id="KW-0677">Repeat</keyword>
<dbReference type="FunFam" id="3.30.160.60:FF:000130">
    <property type="entry name" value="Spalt-like transcription factor 4"/>
    <property type="match status" value="1"/>
</dbReference>
<keyword evidence="7" id="KW-0238">DNA-binding</keyword>
<dbReference type="EMBL" id="HACA01031820">
    <property type="protein sequence ID" value="CDW49181.1"/>
    <property type="molecule type" value="Transcribed_RNA"/>
</dbReference>
<evidence type="ECO:0000256" key="10">
    <source>
        <dbReference type="ARBA" id="ARBA00037948"/>
    </source>
</evidence>
<keyword evidence="9" id="KW-0539">Nucleus</keyword>
<evidence type="ECO:0000256" key="1">
    <source>
        <dbReference type="ARBA" id="ARBA00004123"/>
    </source>
</evidence>
<dbReference type="GO" id="GO:0060562">
    <property type="term" value="P:epithelial tube morphogenesis"/>
    <property type="evidence" value="ECO:0007669"/>
    <property type="project" value="UniProtKB-ARBA"/>
</dbReference>
<dbReference type="FunFam" id="3.30.160.60:FF:000942">
    <property type="entry name" value="Snail zinc finger protein"/>
    <property type="match status" value="1"/>
</dbReference>
<feature type="domain" description="C2H2-type" evidence="12">
    <location>
        <begin position="200"/>
        <end position="227"/>
    </location>
</feature>
<dbReference type="SUPFAM" id="SSF57667">
    <property type="entry name" value="beta-beta-alpha zinc fingers"/>
    <property type="match status" value="3"/>
</dbReference>
<evidence type="ECO:0000256" key="2">
    <source>
        <dbReference type="ARBA" id="ARBA00022723"/>
    </source>
</evidence>
<sequence length="297" mass="33680">KAPGIKTTQDTQENVDIEITVPVVGVKRTKRCVRNHGSSIKRPEDNYNISLSQEENHRLTPEDHNEQEGILLGNNLECDGFKSVRADHDYFVDEERDKFFNLSQLAEVSLAAEGCLGAHRPDLTQQINEARDWLIKNQKSIGYKCGACGKKYSTSSNLARHKQTHRSLNDKKAKKCHLCSKVYVSMPAFSMHMRTHNQTCICSICGKSFSRPWLLQGHLRTHTGERPYLCSICPKAFADKSNLRAHVQTHSKNKPYRCQNCGKAFALKSYVYKHEESTCLHKSSNPGGVHLREDSRP</sequence>
<dbReference type="FunFam" id="3.30.160.60:FF:000003">
    <property type="entry name" value="Zinc finger protein 3 homolog"/>
    <property type="match status" value="1"/>
</dbReference>
<keyword evidence="6" id="KW-0805">Transcription regulation</keyword>
<evidence type="ECO:0000256" key="7">
    <source>
        <dbReference type="ARBA" id="ARBA00023125"/>
    </source>
</evidence>
<evidence type="ECO:0000256" key="4">
    <source>
        <dbReference type="ARBA" id="ARBA00022771"/>
    </source>
</evidence>
<evidence type="ECO:0000259" key="12">
    <source>
        <dbReference type="PROSITE" id="PS50157"/>
    </source>
</evidence>
<dbReference type="InterPro" id="IPR050527">
    <property type="entry name" value="Snail/Krueppel_Znf"/>
</dbReference>
<dbReference type="GO" id="GO:2000177">
    <property type="term" value="P:regulation of neural precursor cell proliferation"/>
    <property type="evidence" value="ECO:0007669"/>
    <property type="project" value="UniProtKB-ARBA"/>
</dbReference>
<evidence type="ECO:0000256" key="8">
    <source>
        <dbReference type="ARBA" id="ARBA00023163"/>
    </source>
</evidence>
<dbReference type="GO" id="GO:0000978">
    <property type="term" value="F:RNA polymerase II cis-regulatory region sequence-specific DNA binding"/>
    <property type="evidence" value="ECO:0007669"/>
    <property type="project" value="TreeGrafter"/>
</dbReference>
<dbReference type="SMART" id="SM00355">
    <property type="entry name" value="ZnF_C2H2"/>
    <property type="match status" value="5"/>
</dbReference>
<evidence type="ECO:0000256" key="5">
    <source>
        <dbReference type="ARBA" id="ARBA00022833"/>
    </source>
</evidence>